<sequence length="66" mass="7328">MGLLKNLHTNKKSPLGILGILGIFCLPFVLQALRHTLFVLHSAYVPRVTKTHSAYISVSVKETLQI</sequence>
<dbReference type="EMBL" id="PCVC01000071">
    <property type="protein sequence ID" value="PIQ66726.1"/>
    <property type="molecule type" value="Genomic_DNA"/>
</dbReference>
<proteinExistence type="predicted"/>
<dbReference type="AlphaFoldDB" id="A0A2H0K657"/>
<gene>
    <name evidence="2" type="ORF">COV95_02575</name>
</gene>
<protein>
    <submittedName>
        <fullName evidence="2">Uncharacterized protein</fullName>
    </submittedName>
</protein>
<keyword evidence="1" id="KW-1133">Transmembrane helix</keyword>
<evidence type="ECO:0000256" key="1">
    <source>
        <dbReference type="SAM" id="Phobius"/>
    </source>
</evidence>
<keyword evidence="1" id="KW-0812">Transmembrane</keyword>
<comment type="caution">
    <text evidence="2">The sequence shown here is derived from an EMBL/GenBank/DDBJ whole genome shotgun (WGS) entry which is preliminary data.</text>
</comment>
<dbReference type="Proteomes" id="UP000229834">
    <property type="component" value="Unassembled WGS sequence"/>
</dbReference>
<evidence type="ECO:0000313" key="2">
    <source>
        <dbReference type="EMBL" id="PIQ66726.1"/>
    </source>
</evidence>
<organism evidence="2 3">
    <name type="scientific">Candidatus Zambryskibacteria bacterium CG11_big_fil_rev_8_21_14_0_20_40_24</name>
    <dbReference type="NCBI Taxonomy" id="1975116"/>
    <lineage>
        <taxon>Bacteria</taxon>
        <taxon>Candidatus Zambryskiibacteriota</taxon>
    </lineage>
</organism>
<reference evidence="2 3" key="1">
    <citation type="submission" date="2017-09" db="EMBL/GenBank/DDBJ databases">
        <title>Depth-based differentiation of microbial function through sediment-hosted aquifers and enrichment of novel symbionts in the deep terrestrial subsurface.</title>
        <authorList>
            <person name="Probst A.J."/>
            <person name="Ladd B."/>
            <person name="Jarett J.K."/>
            <person name="Geller-Mcgrath D.E."/>
            <person name="Sieber C.M."/>
            <person name="Emerson J.B."/>
            <person name="Anantharaman K."/>
            <person name="Thomas B.C."/>
            <person name="Malmstrom R."/>
            <person name="Stieglmeier M."/>
            <person name="Klingl A."/>
            <person name="Woyke T."/>
            <person name="Ryan C.M."/>
            <person name="Banfield J.F."/>
        </authorList>
    </citation>
    <scope>NUCLEOTIDE SEQUENCE [LARGE SCALE GENOMIC DNA]</scope>
    <source>
        <strain evidence="2">CG11_big_fil_rev_8_21_14_0_20_40_24</strain>
    </source>
</reference>
<feature type="transmembrane region" description="Helical" evidence="1">
    <location>
        <begin position="15"/>
        <end position="33"/>
    </location>
</feature>
<name>A0A2H0K657_9BACT</name>
<evidence type="ECO:0000313" key="3">
    <source>
        <dbReference type="Proteomes" id="UP000229834"/>
    </source>
</evidence>
<keyword evidence="1" id="KW-0472">Membrane</keyword>
<accession>A0A2H0K657</accession>